<keyword evidence="2" id="KW-0472">Membrane</keyword>
<dbReference type="PANTHER" id="PTHR38831:SF2">
    <property type="entry name" value="TYPE II SECRETION SYSTEM PROTEIN K"/>
    <property type="match status" value="1"/>
</dbReference>
<feature type="transmembrane region" description="Helical" evidence="2">
    <location>
        <begin position="12"/>
        <end position="32"/>
    </location>
</feature>
<feature type="domain" description="LTD" evidence="3">
    <location>
        <begin position="400"/>
        <end position="504"/>
    </location>
</feature>
<name>A0A0B0EKV3_9BACT</name>
<keyword evidence="2" id="KW-1133">Transmembrane helix</keyword>
<dbReference type="eggNOG" id="ENOG5033PSP">
    <property type="taxonomic scope" value="Bacteria"/>
</dbReference>
<dbReference type="Pfam" id="PF00932">
    <property type="entry name" value="LTD"/>
    <property type="match status" value="1"/>
</dbReference>
<evidence type="ECO:0000313" key="5">
    <source>
        <dbReference type="Proteomes" id="UP000030652"/>
    </source>
</evidence>
<protein>
    <submittedName>
        <fullName evidence="4">General secretion pathway protein K</fullName>
    </submittedName>
</protein>
<evidence type="ECO:0000256" key="1">
    <source>
        <dbReference type="SAM" id="MobiDB-lite"/>
    </source>
</evidence>
<reference evidence="4 5" key="1">
    <citation type="submission" date="2014-10" db="EMBL/GenBank/DDBJ databases">
        <title>Draft genome of anammox bacterium scalindua brodae, obtained using differential coverage binning of sequence data from two enrichment reactors.</title>
        <authorList>
            <person name="Speth D.R."/>
            <person name="Russ L."/>
            <person name="Kartal B."/>
            <person name="Op den Camp H.J."/>
            <person name="Dutilh B.E."/>
            <person name="Jetten M.S."/>
        </authorList>
    </citation>
    <scope>NUCLEOTIDE SEQUENCE [LARGE SCALE GENOMIC DNA]</scope>
    <source>
        <strain evidence="4">RU1</strain>
    </source>
</reference>
<dbReference type="InterPro" id="IPR005628">
    <property type="entry name" value="GspK"/>
</dbReference>
<dbReference type="EMBL" id="JRYO01000068">
    <property type="protein sequence ID" value="KHE93209.1"/>
    <property type="molecule type" value="Genomic_DNA"/>
</dbReference>
<dbReference type="PANTHER" id="PTHR38831">
    <property type="entry name" value="TYPE II SECRETION SYSTEM PROTEIN K"/>
    <property type="match status" value="1"/>
</dbReference>
<evidence type="ECO:0000259" key="3">
    <source>
        <dbReference type="PROSITE" id="PS51841"/>
    </source>
</evidence>
<dbReference type="GO" id="GO:0016020">
    <property type="term" value="C:membrane"/>
    <property type="evidence" value="ECO:0007669"/>
    <property type="project" value="InterPro"/>
</dbReference>
<accession>A0A0B0EKV3</accession>
<comment type="caution">
    <text evidence="4">The sequence shown here is derived from an EMBL/GenBank/DDBJ whole genome shotgun (WGS) entry which is preliminary data.</text>
</comment>
<dbReference type="PROSITE" id="PS51841">
    <property type="entry name" value="LTD"/>
    <property type="match status" value="1"/>
</dbReference>
<proteinExistence type="predicted"/>
<sequence>MNNLKNENGYVLVVIIGILTILSLMTITFATLSRIETRATRNYTDSVKCEKIAKAGLEHAIYVLRLDKFGTDTTAYDSDPPDFYDENYDWPGETWMPGGGDFSGTDYDNDGDTTTDSQWIYFPASASTADIRLPGNLRARYAVLITDDREARININVTGNKAGGGSHTSNEGWSTFEIDLSDLIEREAGNGITIANLIIDARHGTDILPGTTGNDDPGKIPDPQNDGIDNDGDSIVDEVLEDTDEPNEFNSIFPHGDDFPFGILSEAEIMGTSSYESKLEEQFTTGGISPEDQGAFKGYLTTYSADTILCPPYTLSTLNSNTSTTMLNINSLINNEVAYDDGGAYYTTDKKIQMIAEALTAGGVSSVESQQMAVNIIDFMDSNGTVTVYNDGSNTYYGIETTPYINEVEVNVSWSDSKFIELFNPYNSALNIAGWKITWDAGAKEIILDGPQIPAAPGYYLIDNDGEAGADQTDALINNLNEDGQKITLEDDSGNIVQVTTYGDASNLQSCQLNDPRPPWIWTNSLSTPGVQNNNFDPTVGNQWTPATWTSSFYIADKNRFPNKGYLCYIHTGAPWTNFAVDNSEVFEYITIIDPSMDGIDNDGDFGTDTYDTNGDGDIDANDTCDTSFQSGDFDGKEYRIPGLINVNTASSEVLQSLPNIDSTIGDAIDTPGNKPYTSIGDLVAKVPEITGAIGTKWDKEEALRSISNLITTRSNVFTVYVTAQVTEEDVSDPPNTQVFAEKRILAIVDRSVDPIKVRYFRWLVE</sequence>
<dbReference type="AlphaFoldDB" id="A0A0B0EKV3"/>
<keyword evidence="2" id="KW-0812">Transmembrane</keyword>
<evidence type="ECO:0000256" key="2">
    <source>
        <dbReference type="SAM" id="Phobius"/>
    </source>
</evidence>
<dbReference type="Proteomes" id="UP000030652">
    <property type="component" value="Unassembled WGS sequence"/>
</dbReference>
<dbReference type="SUPFAM" id="SSF74853">
    <property type="entry name" value="Lamin A/C globular tail domain"/>
    <property type="match status" value="1"/>
</dbReference>
<feature type="region of interest" description="Disordered" evidence="1">
    <location>
        <begin position="208"/>
        <end position="228"/>
    </location>
</feature>
<dbReference type="SUPFAM" id="SSF81585">
    <property type="entry name" value="PsbU/PolX domain-like"/>
    <property type="match status" value="1"/>
</dbReference>
<evidence type="ECO:0000313" key="4">
    <source>
        <dbReference type="EMBL" id="KHE93209.1"/>
    </source>
</evidence>
<organism evidence="4 5">
    <name type="scientific">Candidatus Scalindua brodae</name>
    <dbReference type="NCBI Taxonomy" id="237368"/>
    <lineage>
        <taxon>Bacteria</taxon>
        <taxon>Pseudomonadati</taxon>
        <taxon>Planctomycetota</taxon>
        <taxon>Candidatus Brocadiia</taxon>
        <taxon>Candidatus Brocadiales</taxon>
        <taxon>Candidatus Scalinduaceae</taxon>
        <taxon>Candidatus Scalindua</taxon>
    </lineage>
</organism>
<dbReference type="InterPro" id="IPR001322">
    <property type="entry name" value="Lamin_tail_dom"/>
</dbReference>
<gene>
    <name evidence="4" type="ORF">SCABRO_01036</name>
</gene>
<dbReference type="GO" id="GO:0009306">
    <property type="term" value="P:protein secretion"/>
    <property type="evidence" value="ECO:0007669"/>
    <property type="project" value="InterPro"/>
</dbReference>
<dbReference type="InterPro" id="IPR036415">
    <property type="entry name" value="Lamin_tail_dom_sf"/>
</dbReference>